<dbReference type="AlphaFoldDB" id="A0AAD8EPY9"/>
<protein>
    <submittedName>
        <fullName evidence="2">Uncharacterized protein</fullName>
    </submittedName>
</protein>
<evidence type="ECO:0000256" key="1">
    <source>
        <dbReference type="SAM" id="Phobius"/>
    </source>
</evidence>
<accession>A0AAD8EPY9</accession>
<gene>
    <name evidence="2" type="ORF">L9F63_011357</name>
</gene>
<feature type="non-terminal residue" evidence="2">
    <location>
        <position position="153"/>
    </location>
</feature>
<sequence length="153" mass="17108">MFKSRGSKKLSSQRSRVLRERANLSFFIVVMFFAVFGVIVLTEIFLIDERGRGSGVLVRHSGRRRGDRPDYEDAVSFLQGEDYLVYKGAGFDYNFGVFVREDQRGAGDVDTHIGARIPLPALPAGVESRLPGHNLTAKDGVWQIVSGTRFIKL</sequence>
<feature type="transmembrane region" description="Helical" evidence="1">
    <location>
        <begin position="21"/>
        <end position="47"/>
    </location>
</feature>
<organism evidence="2 3">
    <name type="scientific">Diploptera punctata</name>
    <name type="common">Pacific beetle cockroach</name>
    <dbReference type="NCBI Taxonomy" id="6984"/>
    <lineage>
        <taxon>Eukaryota</taxon>
        <taxon>Metazoa</taxon>
        <taxon>Ecdysozoa</taxon>
        <taxon>Arthropoda</taxon>
        <taxon>Hexapoda</taxon>
        <taxon>Insecta</taxon>
        <taxon>Pterygota</taxon>
        <taxon>Neoptera</taxon>
        <taxon>Polyneoptera</taxon>
        <taxon>Dictyoptera</taxon>
        <taxon>Blattodea</taxon>
        <taxon>Blaberoidea</taxon>
        <taxon>Blaberidae</taxon>
        <taxon>Diplopterinae</taxon>
        <taxon>Diploptera</taxon>
    </lineage>
</organism>
<reference evidence="2" key="2">
    <citation type="submission" date="2023-05" db="EMBL/GenBank/DDBJ databases">
        <authorList>
            <person name="Fouks B."/>
        </authorList>
    </citation>
    <scope>NUCLEOTIDE SEQUENCE</scope>
    <source>
        <strain evidence="2">Stay&amp;Tobe</strain>
        <tissue evidence="2">Testes</tissue>
    </source>
</reference>
<keyword evidence="1" id="KW-1133">Transmembrane helix</keyword>
<keyword evidence="1" id="KW-0812">Transmembrane</keyword>
<name>A0AAD8EPY9_DIPPU</name>
<evidence type="ECO:0000313" key="2">
    <source>
        <dbReference type="EMBL" id="KAJ9597749.1"/>
    </source>
</evidence>
<comment type="caution">
    <text evidence="2">The sequence shown here is derived from an EMBL/GenBank/DDBJ whole genome shotgun (WGS) entry which is preliminary data.</text>
</comment>
<keyword evidence="1" id="KW-0472">Membrane</keyword>
<dbReference type="EMBL" id="JASPKZ010001586">
    <property type="protein sequence ID" value="KAJ9597749.1"/>
    <property type="molecule type" value="Genomic_DNA"/>
</dbReference>
<reference evidence="2" key="1">
    <citation type="journal article" date="2023" name="IScience">
        <title>Live-bearing cockroach genome reveals convergent evolutionary mechanisms linked to viviparity in insects and beyond.</title>
        <authorList>
            <person name="Fouks B."/>
            <person name="Harrison M.C."/>
            <person name="Mikhailova A.A."/>
            <person name="Marchal E."/>
            <person name="English S."/>
            <person name="Carruthers M."/>
            <person name="Jennings E.C."/>
            <person name="Chiamaka E.L."/>
            <person name="Frigard R.A."/>
            <person name="Pippel M."/>
            <person name="Attardo G.M."/>
            <person name="Benoit J.B."/>
            <person name="Bornberg-Bauer E."/>
            <person name="Tobe S.S."/>
        </authorList>
    </citation>
    <scope>NUCLEOTIDE SEQUENCE</scope>
    <source>
        <strain evidence="2">Stay&amp;Tobe</strain>
    </source>
</reference>
<dbReference type="Proteomes" id="UP001233999">
    <property type="component" value="Unassembled WGS sequence"/>
</dbReference>
<evidence type="ECO:0000313" key="3">
    <source>
        <dbReference type="Proteomes" id="UP001233999"/>
    </source>
</evidence>
<proteinExistence type="predicted"/>
<keyword evidence="3" id="KW-1185">Reference proteome</keyword>